<evidence type="ECO:0008006" key="2">
    <source>
        <dbReference type="Google" id="ProtNLM"/>
    </source>
</evidence>
<evidence type="ECO:0000313" key="1">
    <source>
        <dbReference type="EMBL" id="SVC79129.1"/>
    </source>
</evidence>
<proteinExistence type="predicted"/>
<dbReference type="InterPro" id="IPR022646">
    <property type="entry name" value="SecD/SecF_CS"/>
</dbReference>
<reference evidence="1" key="1">
    <citation type="submission" date="2018-05" db="EMBL/GenBank/DDBJ databases">
        <authorList>
            <person name="Lanie J.A."/>
            <person name="Ng W.-L."/>
            <person name="Kazmierczak K.M."/>
            <person name="Andrzejewski T.M."/>
            <person name="Davidsen T.M."/>
            <person name="Wayne K.J."/>
            <person name="Tettelin H."/>
            <person name="Glass J.I."/>
            <person name="Rusch D."/>
            <person name="Podicherti R."/>
            <person name="Tsui H.-C.T."/>
            <person name="Winkler M.E."/>
        </authorList>
    </citation>
    <scope>NUCLEOTIDE SEQUENCE</scope>
</reference>
<sequence length="74" mass="7749">MVLSVIAVVILFVPGLNLGIDFASGTSITYKFEGGDPGLSSIRSALEKSGHGNAVIQKTGTDEYFVRTTDLGDT</sequence>
<feature type="non-terminal residue" evidence="1">
    <location>
        <position position="74"/>
    </location>
</feature>
<name>A0A382Q0P4_9ZZZZ</name>
<accession>A0A382Q0P4</accession>
<dbReference type="AlphaFoldDB" id="A0A382Q0P4"/>
<dbReference type="Pfam" id="PF07549">
    <property type="entry name" value="Sec_GG"/>
    <property type="match status" value="1"/>
</dbReference>
<organism evidence="1">
    <name type="scientific">marine metagenome</name>
    <dbReference type="NCBI Taxonomy" id="408172"/>
    <lineage>
        <taxon>unclassified sequences</taxon>
        <taxon>metagenomes</taxon>
        <taxon>ecological metagenomes</taxon>
    </lineage>
</organism>
<dbReference type="EMBL" id="UINC01111137">
    <property type="protein sequence ID" value="SVC79129.1"/>
    <property type="molecule type" value="Genomic_DNA"/>
</dbReference>
<gene>
    <name evidence="1" type="ORF">METZ01_LOCUS331983</name>
</gene>
<protein>
    <recommendedName>
        <fullName evidence="2">Protein translocase subunit SecF</fullName>
    </recommendedName>
</protein>